<keyword evidence="1" id="KW-0175">Coiled coil</keyword>
<feature type="region of interest" description="Disordered" evidence="2">
    <location>
        <begin position="261"/>
        <end position="288"/>
    </location>
</feature>
<keyword evidence="4" id="KW-1185">Reference proteome</keyword>
<dbReference type="RefSeq" id="WP_058452953.1">
    <property type="nucleotide sequence ID" value="NZ_CAAAIB010000005.1"/>
</dbReference>
<sequence length="325" mass="36863">MTILTSQSIPSLEIYLDTHQKQKLNRLFSKHLTTKIVREAKEKALQDPGDNSPTALKLKIALNVINRLLNNTNESLSFTYSNATLTRKSNVVFVDKEGQPFYYLHRLFTKSWYRLIPFESPDSAIANVTTTSSHTGKRPLAEQEKVNQLDQLQEKIKEELNAITDISRLLNQLSGRVSELRKELQAGHTHAEFSEDQDLAEATRLQKTAERTRLEKGKDADTDQGNGSEEAPMLQSVAEAEFEKRKRLCIHYLIVEENNRSAMSQNSQASSGQCATPHSEMSTSPNEPALSTVEFRYSPFSAFHFFERKQQPQDSTLLPITPLPR</sequence>
<feature type="compositionally biased region" description="Polar residues" evidence="2">
    <location>
        <begin position="261"/>
        <end position="286"/>
    </location>
</feature>
<evidence type="ECO:0000313" key="3">
    <source>
        <dbReference type="EMBL" id="KTD25235.1"/>
    </source>
</evidence>
<dbReference type="AlphaFoldDB" id="A0A0W0VZ00"/>
<feature type="region of interest" description="Disordered" evidence="2">
    <location>
        <begin position="209"/>
        <end position="234"/>
    </location>
</feature>
<dbReference type="STRING" id="466.Lmac_2213"/>
<accession>A0A0W0VZ00</accession>
<dbReference type="PATRIC" id="fig|466.6.peg.2353"/>
<dbReference type="Proteomes" id="UP000054908">
    <property type="component" value="Unassembled WGS sequence"/>
</dbReference>
<evidence type="ECO:0000313" key="4">
    <source>
        <dbReference type="Proteomes" id="UP000054908"/>
    </source>
</evidence>
<reference evidence="3 4" key="1">
    <citation type="submission" date="2015-11" db="EMBL/GenBank/DDBJ databases">
        <title>Genomic analysis of 38 Legionella species identifies large and diverse effector repertoires.</title>
        <authorList>
            <person name="Burstein D."/>
            <person name="Amaro F."/>
            <person name="Zusman T."/>
            <person name="Lifshitz Z."/>
            <person name="Cohen O."/>
            <person name="Gilbert J.A."/>
            <person name="Pupko T."/>
            <person name="Shuman H.A."/>
            <person name="Segal G."/>
        </authorList>
    </citation>
    <scope>NUCLEOTIDE SEQUENCE [LARGE SCALE GENOMIC DNA]</scope>
    <source>
        <strain evidence="3 4">PX-1-G2-E2</strain>
    </source>
</reference>
<evidence type="ECO:0000256" key="2">
    <source>
        <dbReference type="SAM" id="MobiDB-lite"/>
    </source>
</evidence>
<feature type="compositionally biased region" description="Basic and acidic residues" evidence="2">
    <location>
        <begin position="209"/>
        <end position="221"/>
    </location>
</feature>
<dbReference type="EMBL" id="LNYL01000045">
    <property type="protein sequence ID" value="KTD25235.1"/>
    <property type="molecule type" value="Genomic_DNA"/>
</dbReference>
<comment type="caution">
    <text evidence="3">The sequence shown here is derived from an EMBL/GenBank/DDBJ whole genome shotgun (WGS) entry which is preliminary data.</text>
</comment>
<evidence type="ECO:0000256" key="1">
    <source>
        <dbReference type="SAM" id="Coils"/>
    </source>
</evidence>
<proteinExistence type="predicted"/>
<protein>
    <submittedName>
        <fullName evidence="3">Uncharacterized protein</fullName>
    </submittedName>
</protein>
<gene>
    <name evidence="3" type="ORF">Lmac_2213</name>
</gene>
<feature type="coiled-coil region" evidence="1">
    <location>
        <begin position="142"/>
        <end position="183"/>
    </location>
</feature>
<organism evidence="3 4">
    <name type="scientific">Legionella maceachernii</name>
    <dbReference type="NCBI Taxonomy" id="466"/>
    <lineage>
        <taxon>Bacteria</taxon>
        <taxon>Pseudomonadati</taxon>
        <taxon>Pseudomonadota</taxon>
        <taxon>Gammaproteobacteria</taxon>
        <taxon>Legionellales</taxon>
        <taxon>Legionellaceae</taxon>
        <taxon>Legionella</taxon>
    </lineage>
</organism>
<name>A0A0W0VZ00_9GAMM</name>